<dbReference type="OrthoDB" id="416217at2759"/>
<dbReference type="InterPro" id="IPR022698">
    <property type="entry name" value="OrsD"/>
</dbReference>
<dbReference type="InterPro" id="IPR053157">
    <property type="entry name" value="Sterol_Uptake_Regulator"/>
</dbReference>
<dbReference type="EMBL" id="KN847561">
    <property type="protein sequence ID" value="KIW00694.1"/>
    <property type="molecule type" value="Genomic_DNA"/>
</dbReference>
<dbReference type="InParanoid" id="A0A0D2ANH7"/>
<accession>A0A0D2ANH7</accession>
<name>A0A0D2ANH7_9PEZI</name>
<organism evidence="3 4">
    <name type="scientific">Verruconis gallopava</name>
    <dbReference type="NCBI Taxonomy" id="253628"/>
    <lineage>
        <taxon>Eukaryota</taxon>
        <taxon>Fungi</taxon>
        <taxon>Dikarya</taxon>
        <taxon>Ascomycota</taxon>
        <taxon>Pezizomycotina</taxon>
        <taxon>Dothideomycetes</taxon>
        <taxon>Pleosporomycetidae</taxon>
        <taxon>Venturiales</taxon>
        <taxon>Sympoventuriaceae</taxon>
        <taxon>Verruconis</taxon>
    </lineage>
</organism>
<dbReference type="PANTHER" id="PTHR47784:SF5">
    <property type="entry name" value="STEROL UPTAKE CONTROL PROTEIN 2"/>
    <property type="match status" value="1"/>
</dbReference>
<evidence type="ECO:0000313" key="4">
    <source>
        <dbReference type="Proteomes" id="UP000053259"/>
    </source>
</evidence>
<dbReference type="GO" id="GO:0001228">
    <property type="term" value="F:DNA-binding transcription activator activity, RNA polymerase II-specific"/>
    <property type="evidence" value="ECO:0007669"/>
    <property type="project" value="TreeGrafter"/>
</dbReference>
<dbReference type="VEuPathDB" id="FungiDB:PV09_07876"/>
<sequence length="530" mass="59791">MPKNFTDLGEQDLLKHFPDYGVLVCKSCQFAIQPSALSSHLLRHQIYRSERRQLIERLKELGLREPEKVTYPGPDAKAIAELPVYRGWFCQSPDCGHACASEKRMAQHWSDLHGSREVAARPAWLQTFFRGNKIRYFEVSEPISIPSPLPEDEDEIGPTTISDSLADSVSISGSSVSELGSSRSNMESSQNLAYTSLLTATQLNMLNLQLMHHWSTVTSYTIDRGTEPPNFWTQNITIQAINGNSFLMFGCLSAAAFHLASEHRHTPKFYEFRKVGLEYQGHSMAGFRQALSVNAQPEASIAFNRLLCLTRCAEHHLDPDSTDSAFRPDAEGKIAPLLAIQECILLLRKTTEMWCAVQPDLPDDSGLRLPKEVLIGLESIPLDAVNYFLAPSPTQYPNIPPVLLEQIQSIPSRLSTVLHNTDETNLAAIRHAYTCLLTCFDRSYISKEIWAKWNGVEAWPKMISTEFLALIESCHPCALVLLAAWALLVKRLEAHKWFLKGETRRMFKFLRETLEEELKELVDEISGFTV</sequence>
<dbReference type="RefSeq" id="XP_016210563.1">
    <property type="nucleotide sequence ID" value="XM_016361703.1"/>
</dbReference>
<dbReference type="GeneID" id="27315849"/>
<dbReference type="PANTHER" id="PTHR47784">
    <property type="entry name" value="STEROL UPTAKE CONTROL PROTEIN 2"/>
    <property type="match status" value="1"/>
</dbReference>
<reference evidence="3 4" key="1">
    <citation type="submission" date="2015-01" db="EMBL/GenBank/DDBJ databases">
        <title>The Genome Sequence of Ochroconis gallopava CBS43764.</title>
        <authorList>
            <consortium name="The Broad Institute Genomics Platform"/>
            <person name="Cuomo C."/>
            <person name="de Hoog S."/>
            <person name="Gorbushina A."/>
            <person name="Stielow B."/>
            <person name="Teixiera M."/>
            <person name="Abouelleil A."/>
            <person name="Chapman S.B."/>
            <person name="Priest M."/>
            <person name="Young S.K."/>
            <person name="Wortman J."/>
            <person name="Nusbaum C."/>
            <person name="Birren B."/>
        </authorList>
    </citation>
    <scope>NUCLEOTIDE SEQUENCE [LARGE SCALE GENOMIC DNA]</scope>
    <source>
        <strain evidence="3 4">CBS 43764</strain>
    </source>
</reference>
<evidence type="ECO:0000256" key="1">
    <source>
        <dbReference type="SAM" id="MobiDB-lite"/>
    </source>
</evidence>
<proteinExistence type="predicted"/>
<protein>
    <recommendedName>
        <fullName evidence="2">C2H2-type domain-containing protein</fullName>
    </recommendedName>
</protein>
<dbReference type="AlphaFoldDB" id="A0A0D2ANH7"/>
<dbReference type="Proteomes" id="UP000053259">
    <property type="component" value="Unassembled WGS sequence"/>
</dbReference>
<dbReference type="PROSITE" id="PS00028">
    <property type="entry name" value="ZINC_FINGER_C2H2_1"/>
    <property type="match status" value="1"/>
</dbReference>
<feature type="region of interest" description="Disordered" evidence="1">
    <location>
        <begin position="147"/>
        <end position="168"/>
    </location>
</feature>
<keyword evidence="4" id="KW-1185">Reference proteome</keyword>
<dbReference type="HOGENOM" id="CLU_024934_8_0_1"/>
<dbReference type="Pfam" id="PF12013">
    <property type="entry name" value="OrsD"/>
    <property type="match status" value="1"/>
</dbReference>
<feature type="domain" description="C2H2-type" evidence="2">
    <location>
        <begin position="90"/>
        <end position="113"/>
    </location>
</feature>
<evidence type="ECO:0000259" key="2">
    <source>
        <dbReference type="PROSITE" id="PS00028"/>
    </source>
</evidence>
<dbReference type="STRING" id="253628.A0A0D2ANH7"/>
<dbReference type="InterPro" id="IPR013087">
    <property type="entry name" value="Znf_C2H2_type"/>
</dbReference>
<gene>
    <name evidence="3" type="ORF">PV09_07876</name>
</gene>
<evidence type="ECO:0000313" key="3">
    <source>
        <dbReference type="EMBL" id="KIW00694.1"/>
    </source>
</evidence>